<dbReference type="InterPro" id="IPR016477">
    <property type="entry name" value="Fructo-/Ketosamine-3-kinase"/>
</dbReference>
<name>A0A7S1KIX1_9ALVE</name>
<comment type="catalytic activity">
    <reaction evidence="2">
        <text>N(6)-D-ribulosyl-L-lysyl-[protein] + ATP = N(6)-(3-O-phospho-D-ribulosyl)-L-lysyl-[protein] + ADP + H(+)</text>
        <dbReference type="Rhea" id="RHEA:48432"/>
        <dbReference type="Rhea" id="RHEA-COMP:12103"/>
        <dbReference type="Rhea" id="RHEA-COMP:12104"/>
        <dbReference type="ChEBI" id="CHEBI:15378"/>
        <dbReference type="ChEBI" id="CHEBI:30616"/>
        <dbReference type="ChEBI" id="CHEBI:90418"/>
        <dbReference type="ChEBI" id="CHEBI:90420"/>
        <dbReference type="ChEBI" id="CHEBI:456216"/>
        <dbReference type="EC" id="2.7.1.172"/>
    </reaction>
    <physiologicalReaction direction="left-to-right" evidence="2">
        <dbReference type="Rhea" id="RHEA:48433"/>
    </physiologicalReaction>
</comment>
<dbReference type="PANTHER" id="PTHR12149:SF8">
    <property type="entry name" value="PROTEIN-RIBULOSAMINE 3-KINASE"/>
    <property type="match status" value="1"/>
</dbReference>
<sequence>MCGILLMLLHHWVIIMLHSWAALAAAFTHTAPTVFRHPSRSWRSRHHHSVALLGDKMLAAFSHKNGLNQRAAAMGSEVDSDSHREGGMTIDGSGGFGLSLDKAEKVSDEEIDGIVKAMSESKGGDLEGEKYQCSTADEDPIVKALKGILGCEQVTSFELLDSRWNGNEAVKYMTDKGPFFVKMNRVEHLSVFMQEAVSLTAIAKTNTLRVPKPLHVGVLPKVGSFGPGSFMVLDYLPLIPFGSLQAENQKALGRQLADLHLDDSHDAVHAGRFGFVVNSFLSLTPLNNTWTDDWCDFLARRLGDQLHGLYVDKAYGRAPLDKAGAQPMIEKGERVIAALPRFFADLDSVAHGGLRPSLLHGDLWIGNTGATGEGQPTAFDPASFFGHHEFDLALAYMFGGFRDEFYQEYHRAIPRAPLFESRQLIYQLYQYLNQLNLFGDPRVKGKCEELMDHILSIKDPASPFGGKSSPMALGERVATRRH</sequence>
<dbReference type="EC" id="2.7.1.172" evidence="1"/>
<evidence type="ECO:0000256" key="3">
    <source>
        <dbReference type="SAM" id="SignalP"/>
    </source>
</evidence>
<dbReference type="PANTHER" id="PTHR12149">
    <property type="entry name" value="FRUCTOSAMINE 3 KINASE-RELATED PROTEIN"/>
    <property type="match status" value="1"/>
</dbReference>
<dbReference type="Gene3D" id="3.90.1200.10">
    <property type="match status" value="1"/>
</dbReference>
<dbReference type="EMBL" id="HBGB01049165">
    <property type="protein sequence ID" value="CAD9073754.1"/>
    <property type="molecule type" value="Transcribed_RNA"/>
</dbReference>
<gene>
    <name evidence="4" type="ORF">VBRA1451_LOCUS28838</name>
</gene>
<keyword evidence="3" id="KW-0732">Signal</keyword>
<dbReference type="InterPro" id="IPR011009">
    <property type="entry name" value="Kinase-like_dom_sf"/>
</dbReference>
<reference evidence="4" key="1">
    <citation type="submission" date="2021-01" db="EMBL/GenBank/DDBJ databases">
        <authorList>
            <person name="Corre E."/>
            <person name="Pelletier E."/>
            <person name="Niang G."/>
            <person name="Scheremetjew M."/>
            <person name="Finn R."/>
            <person name="Kale V."/>
            <person name="Holt S."/>
            <person name="Cochrane G."/>
            <person name="Meng A."/>
            <person name="Brown T."/>
            <person name="Cohen L."/>
        </authorList>
    </citation>
    <scope>NUCLEOTIDE SEQUENCE</scope>
    <source>
        <strain evidence="4">CCMP3346</strain>
    </source>
</reference>
<evidence type="ECO:0000256" key="1">
    <source>
        <dbReference type="ARBA" id="ARBA00011961"/>
    </source>
</evidence>
<dbReference type="AlphaFoldDB" id="A0A7S1KIX1"/>
<dbReference type="GO" id="GO:0102193">
    <property type="term" value="F:protein-ribulosamine 3-kinase activity"/>
    <property type="evidence" value="ECO:0007669"/>
    <property type="project" value="UniProtKB-EC"/>
</dbReference>
<accession>A0A7S1KIX1</accession>
<dbReference type="Pfam" id="PF03881">
    <property type="entry name" value="Fructosamin_kin"/>
    <property type="match status" value="1"/>
</dbReference>
<evidence type="ECO:0000313" key="4">
    <source>
        <dbReference type="EMBL" id="CAD9073754.1"/>
    </source>
</evidence>
<evidence type="ECO:0000256" key="2">
    <source>
        <dbReference type="ARBA" id="ARBA00048655"/>
    </source>
</evidence>
<protein>
    <recommendedName>
        <fullName evidence="1">protein-ribulosamine 3-kinase</fullName>
        <ecNumber evidence="1">2.7.1.172</ecNumber>
    </recommendedName>
</protein>
<organism evidence="4">
    <name type="scientific">Vitrella brassicaformis</name>
    <dbReference type="NCBI Taxonomy" id="1169539"/>
    <lineage>
        <taxon>Eukaryota</taxon>
        <taxon>Sar</taxon>
        <taxon>Alveolata</taxon>
        <taxon>Colpodellida</taxon>
        <taxon>Vitrellaceae</taxon>
        <taxon>Vitrella</taxon>
    </lineage>
</organism>
<feature type="signal peptide" evidence="3">
    <location>
        <begin position="1"/>
        <end position="24"/>
    </location>
</feature>
<dbReference type="Gene3D" id="3.30.200.20">
    <property type="entry name" value="Phosphorylase Kinase, domain 1"/>
    <property type="match status" value="1"/>
</dbReference>
<feature type="chain" id="PRO_5031571069" description="protein-ribulosamine 3-kinase" evidence="3">
    <location>
        <begin position="25"/>
        <end position="482"/>
    </location>
</feature>
<dbReference type="SUPFAM" id="SSF56112">
    <property type="entry name" value="Protein kinase-like (PK-like)"/>
    <property type="match status" value="1"/>
</dbReference>
<proteinExistence type="predicted"/>